<dbReference type="InterPro" id="IPR036188">
    <property type="entry name" value="FAD/NAD-bd_sf"/>
</dbReference>
<proteinExistence type="inferred from homology"/>
<dbReference type="InterPro" id="IPR002937">
    <property type="entry name" value="Amino_oxidase"/>
</dbReference>
<accession>A0A423ULQ1</accession>
<dbReference type="GO" id="GO:0016117">
    <property type="term" value="P:carotenoid biosynthetic process"/>
    <property type="evidence" value="ECO:0007669"/>
    <property type="project" value="UniProtKB-KW"/>
</dbReference>
<evidence type="ECO:0000256" key="3">
    <source>
        <dbReference type="ARBA" id="ARBA00023002"/>
    </source>
</evidence>
<feature type="region of interest" description="Disordered" evidence="5">
    <location>
        <begin position="522"/>
        <end position="547"/>
    </location>
</feature>
<reference evidence="8" key="1">
    <citation type="submission" date="2018-05" db="EMBL/GenBank/DDBJ databases">
        <title>Genome Sequencing of selected type strains of the family Eggerthellaceae.</title>
        <authorList>
            <person name="Danylec N."/>
            <person name="Stoll D.A."/>
            <person name="Doetsch A."/>
            <person name="Huch M."/>
        </authorList>
    </citation>
    <scope>NUCLEOTIDE SEQUENCE [LARGE SCALE GENOMIC DNA]</scope>
    <source>
        <strain evidence="8">DSM 27213</strain>
    </source>
</reference>
<dbReference type="AlphaFoldDB" id="A0A423ULQ1"/>
<dbReference type="PANTHER" id="PTHR43734:SF1">
    <property type="entry name" value="PHYTOENE DESATURASE"/>
    <property type="match status" value="1"/>
</dbReference>
<dbReference type="PANTHER" id="PTHR43734">
    <property type="entry name" value="PHYTOENE DESATURASE"/>
    <property type="match status" value="1"/>
</dbReference>
<name>A0A423ULQ1_9ACTN</name>
<dbReference type="EMBL" id="QIBW01000004">
    <property type="protein sequence ID" value="ROT90777.1"/>
    <property type="molecule type" value="Genomic_DNA"/>
</dbReference>
<dbReference type="RefSeq" id="WP_096227074.1">
    <property type="nucleotide sequence ID" value="NZ_CP168029.1"/>
</dbReference>
<gene>
    <name evidence="7" type="ORF">DMP12_04580</name>
</gene>
<feature type="domain" description="Amine oxidase" evidence="6">
    <location>
        <begin position="12"/>
        <end position="491"/>
    </location>
</feature>
<protein>
    <submittedName>
        <fullName evidence="7">Phytoene desaturase</fullName>
    </submittedName>
</protein>
<evidence type="ECO:0000256" key="2">
    <source>
        <dbReference type="ARBA" id="ARBA00022746"/>
    </source>
</evidence>
<dbReference type="NCBIfam" id="TIGR02734">
    <property type="entry name" value="crtI_fam"/>
    <property type="match status" value="1"/>
</dbReference>
<dbReference type="Pfam" id="PF01593">
    <property type="entry name" value="Amino_oxidase"/>
    <property type="match status" value="1"/>
</dbReference>
<evidence type="ECO:0000256" key="1">
    <source>
        <dbReference type="ARBA" id="ARBA00004829"/>
    </source>
</evidence>
<evidence type="ECO:0000259" key="6">
    <source>
        <dbReference type="Pfam" id="PF01593"/>
    </source>
</evidence>
<dbReference type="PRINTS" id="PR00419">
    <property type="entry name" value="ADXRDTASE"/>
</dbReference>
<evidence type="ECO:0000313" key="8">
    <source>
        <dbReference type="Proteomes" id="UP000285258"/>
    </source>
</evidence>
<organism evidence="7 8">
    <name type="scientific">Gordonibacter urolithinfaciens</name>
    <dbReference type="NCBI Taxonomy" id="1335613"/>
    <lineage>
        <taxon>Bacteria</taxon>
        <taxon>Bacillati</taxon>
        <taxon>Actinomycetota</taxon>
        <taxon>Coriobacteriia</taxon>
        <taxon>Eggerthellales</taxon>
        <taxon>Eggerthellaceae</taxon>
        <taxon>Gordonibacter</taxon>
    </lineage>
</organism>
<dbReference type="Gene3D" id="3.50.50.60">
    <property type="entry name" value="FAD/NAD(P)-binding domain"/>
    <property type="match status" value="2"/>
</dbReference>
<dbReference type="InterPro" id="IPR014105">
    <property type="entry name" value="Carotenoid/retinoid_OxRdtase"/>
</dbReference>
<evidence type="ECO:0000256" key="5">
    <source>
        <dbReference type="SAM" id="MobiDB-lite"/>
    </source>
</evidence>
<dbReference type="SUPFAM" id="SSF51905">
    <property type="entry name" value="FAD/NAD(P)-binding domain"/>
    <property type="match status" value="1"/>
</dbReference>
<comment type="pathway">
    <text evidence="1 4">Carotenoid biosynthesis.</text>
</comment>
<dbReference type="GO" id="GO:0016491">
    <property type="term" value="F:oxidoreductase activity"/>
    <property type="evidence" value="ECO:0007669"/>
    <property type="project" value="UniProtKB-KW"/>
</dbReference>
<keyword evidence="3 4" id="KW-0560">Oxidoreductase</keyword>
<dbReference type="Proteomes" id="UP000285258">
    <property type="component" value="Unassembled WGS sequence"/>
</dbReference>
<keyword evidence="2 4" id="KW-0125">Carotenoid biosynthesis</keyword>
<evidence type="ECO:0000313" key="7">
    <source>
        <dbReference type="EMBL" id="ROT90777.1"/>
    </source>
</evidence>
<comment type="caution">
    <text evidence="7">The sequence shown here is derived from an EMBL/GenBank/DDBJ whole genome shotgun (WGS) entry which is preliminary data.</text>
</comment>
<sequence>MKRVIVVGAGAAGLAAAVRLRHAGYDVALYEKEPQVGGKMSRIVGDGFTFDVGPTIVMMPALYREVFELAGRDPDDYIPLQKVEPLMEISFGPGERVRLSNDLSDLTATLEGVSEADAQGYFEYLALLYKRFRIAKDNFLQRPFRKPTDFYNPKSLIAGFRLHTLGDAYSSVSRYVSDDRLRKALAFQTLYIGISPYEGPSLYMIIPLIELLYGVWFMPGGMYAMAEGMARLFEEMGGELHTSAPVEHIAVEGGRAVGVVAGGELVRADYVVCDADFPYAMENLLADEARGRYTDEKLEGMEYSCSCFILYLGLDKRYPAEAVHSIRFAPDFERNIADIFDDGRFPDDPSFYCYAPCSLDASLAPEGCQTLYVLVPVPPLAEGGPAWGAEEVAAYREQVLDLVERETVYEDVRDHIAFERVFTPNDFAERFNAARGATFGLRPTLRQSNYWRPHNKAEACDNLYFCGSSTHPGAGVPIVLLSARLAAEELLRDDAEAASAEREVAGQVAVVAARGAAAEAAAGGSVAPGGAPGAATRAVPGDAEGGA</sequence>
<evidence type="ECO:0000256" key="4">
    <source>
        <dbReference type="RuleBase" id="RU362075"/>
    </source>
</evidence>
<comment type="similarity">
    <text evidence="4">Belongs to the carotenoid/retinoid oxidoreductase family.</text>
</comment>